<dbReference type="SUPFAM" id="SSF48452">
    <property type="entry name" value="TPR-like"/>
    <property type="match status" value="1"/>
</dbReference>
<proteinExistence type="predicted"/>
<dbReference type="HOGENOM" id="CLU_140156_0_0_6"/>
<name>S6BCH3_METRE</name>
<dbReference type="AlphaFoldDB" id="S6BCH3"/>
<dbReference type="KEGG" id="pre:PCA10_10220"/>
<dbReference type="STRING" id="1245471.PCA10_10220"/>
<gene>
    <name evidence="1" type="ORF">PCA10_10220</name>
</gene>
<dbReference type="RefSeq" id="WP_016490956.1">
    <property type="nucleotide sequence ID" value="NC_021499.1"/>
</dbReference>
<sequence length="148" mass="16438">MEHWKLTITAGNHCFNGGDWIEARELYLQAIGQAQVLFERWPNAEEAVAALVISHHNLADLHLMLGQPEETAEHLCASHERLLQALGDGRLPGALREAALRHSRTTYTSLLEFIGEYGAYPRTDRLLGIGRTPPGPTGRFAAVSRVHH</sequence>
<dbReference type="OrthoDB" id="5588378at2"/>
<dbReference type="eggNOG" id="ENOG5033A47">
    <property type="taxonomic scope" value="Bacteria"/>
</dbReference>
<reference evidence="1 2" key="1">
    <citation type="journal article" date="2013" name="Genome Announc.">
        <title>Complete Genome Sequence of the Carbazole Degrader Pseudomonas resinovorans Strain CA10 (NBRC 106553).</title>
        <authorList>
            <person name="Shintani M."/>
            <person name="Hosoyama A."/>
            <person name="Ohji S."/>
            <person name="Tsuchikane K."/>
            <person name="Takarada H."/>
            <person name="Yamazoe A."/>
            <person name="Fujita N."/>
            <person name="Nojiri H."/>
        </authorList>
    </citation>
    <scope>NUCLEOTIDE SEQUENCE [LARGE SCALE GENOMIC DNA]</scope>
    <source>
        <strain evidence="1 2">NBRC 106553</strain>
    </source>
</reference>
<dbReference type="EMBL" id="AP013068">
    <property type="protein sequence ID" value="BAN46754.1"/>
    <property type="molecule type" value="Genomic_DNA"/>
</dbReference>
<evidence type="ECO:0000313" key="1">
    <source>
        <dbReference type="EMBL" id="BAN46754.1"/>
    </source>
</evidence>
<evidence type="ECO:0000313" key="2">
    <source>
        <dbReference type="Proteomes" id="UP000015503"/>
    </source>
</evidence>
<keyword evidence="2" id="KW-1185">Reference proteome</keyword>
<protein>
    <recommendedName>
        <fullName evidence="3">Tetratricopeptide repeat protein</fullName>
    </recommendedName>
</protein>
<accession>S6BCH3</accession>
<dbReference type="Proteomes" id="UP000015503">
    <property type="component" value="Chromosome"/>
</dbReference>
<dbReference type="PATRIC" id="fig|1245471.3.peg.1032"/>
<dbReference type="Gene3D" id="1.25.40.10">
    <property type="entry name" value="Tetratricopeptide repeat domain"/>
    <property type="match status" value="1"/>
</dbReference>
<dbReference type="InterPro" id="IPR011990">
    <property type="entry name" value="TPR-like_helical_dom_sf"/>
</dbReference>
<organism evidence="1 2">
    <name type="scientific">Metapseudomonas resinovorans NBRC 106553</name>
    <dbReference type="NCBI Taxonomy" id="1245471"/>
    <lineage>
        <taxon>Bacteria</taxon>
        <taxon>Pseudomonadati</taxon>
        <taxon>Pseudomonadota</taxon>
        <taxon>Gammaproteobacteria</taxon>
        <taxon>Pseudomonadales</taxon>
        <taxon>Pseudomonadaceae</taxon>
        <taxon>Metapseudomonas</taxon>
    </lineage>
</organism>
<evidence type="ECO:0008006" key="3">
    <source>
        <dbReference type="Google" id="ProtNLM"/>
    </source>
</evidence>